<feature type="compositionally biased region" description="Basic and acidic residues" evidence="7">
    <location>
        <begin position="54"/>
        <end position="70"/>
    </location>
</feature>
<protein>
    <recommendedName>
        <fullName evidence="8">Cytochrome c domain-containing protein</fullName>
    </recommendedName>
</protein>
<dbReference type="InterPro" id="IPR050597">
    <property type="entry name" value="Cytochrome_c_Oxidase_Subunit"/>
</dbReference>
<organism evidence="9 10">
    <name type="scientific">Sulfurimonas denitrificans (strain ATCC 33889 / DSM 1251)</name>
    <name type="common">Thiomicrospira denitrificans (strain ATCC 33889 / DSM 1251)</name>
    <dbReference type="NCBI Taxonomy" id="326298"/>
    <lineage>
        <taxon>Bacteria</taxon>
        <taxon>Pseudomonadati</taxon>
        <taxon>Campylobacterota</taxon>
        <taxon>Epsilonproteobacteria</taxon>
        <taxon>Campylobacterales</taxon>
        <taxon>Sulfurimonadaceae</taxon>
        <taxon>Sulfurimonas</taxon>
    </lineage>
</organism>
<keyword evidence="3 6" id="KW-0479">Metal-binding</keyword>
<evidence type="ECO:0000256" key="7">
    <source>
        <dbReference type="SAM" id="MobiDB-lite"/>
    </source>
</evidence>
<evidence type="ECO:0000313" key="9">
    <source>
        <dbReference type="EMBL" id="ABB44581.1"/>
    </source>
</evidence>
<dbReference type="PROSITE" id="PS51007">
    <property type="entry name" value="CYTC"/>
    <property type="match status" value="1"/>
</dbReference>
<evidence type="ECO:0000256" key="5">
    <source>
        <dbReference type="ARBA" id="ARBA00023004"/>
    </source>
</evidence>
<dbReference type="Pfam" id="PF00034">
    <property type="entry name" value="Cytochrom_C"/>
    <property type="match status" value="1"/>
</dbReference>
<dbReference type="KEGG" id="tdn:Suden_1303"/>
<accession>Q30R00</accession>
<evidence type="ECO:0000256" key="4">
    <source>
        <dbReference type="ARBA" id="ARBA00022982"/>
    </source>
</evidence>
<dbReference type="STRING" id="326298.Suden_1303"/>
<dbReference type="InterPro" id="IPR009056">
    <property type="entry name" value="Cyt_c-like_dom"/>
</dbReference>
<dbReference type="PANTHER" id="PTHR33751">
    <property type="entry name" value="CBB3-TYPE CYTOCHROME C OXIDASE SUBUNIT FIXP"/>
    <property type="match status" value="1"/>
</dbReference>
<dbReference type="Proteomes" id="UP000002714">
    <property type="component" value="Chromosome"/>
</dbReference>
<feature type="domain" description="Cytochrome c" evidence="8">
    <location>
        <begin position="74"/>
        <end position="161"/>
    </location>
</feature>
<evidence type="ECO:0000256" key="2">
    <source>
        <dbReference type="ARBA" id="ARBA00022617"/>
    </source>
</evidence>
<feature type="region of interest" description="Disordered" evidence="7">
    <location>
        <begin position="41"/>
        <end position="70"/>
    </location>
</feature>
<evidence type="ECO:0000259" key="8">
    <source>
        <dbReference type="PROSITE" id="PS51007"/>
    </source>
</evidence>
<dbReference type="Gene3D" id="1.10.760.10">
    <property type="entry name" value="Cytochrome c-like domain"/>
    <property type="match status" value="1"/>
</dbReference>
<gene>
    <name evidence="9" type="ordered locus">Suden_1303</name>
</gene>
<dbReference type="SUPFAM" id="SSF46626">
    <property type="entry name" value="Cytochrome c"/>
    <property type="match status" value="1"/>
</dbReference>
<dbReference type="AlphaFoldDB" id="Q30R00"/>
<evidence type="ECO:0000256" key="6">
    <source>
        <dbReference type="PROSITE-ProRule" id="PRU00433"/>
    </source>
</evidence>
<dbReference type="GO" id="GO:0009055">
    <property type="term" value="F:electron transfer activity"/>
    <property type="evidence" value="ECO:0007669"/>
    <property type="project" value="InterPro"/>
</dbReference>
<evidence type="ECO:0000256" key="3">
    <source>
        <dbReference type="ARBA" id="ARBA00022723"/>
    </source>
</evidence>
<keyword evidence="2 6" id="KW-0349">Heme</keyword>
<keyword evidence="1" id="KW-0813">Transport</keyword>
<feature type="compositionally biased region" description="Polar residues" evidence="7">
    <location>
        <begin position="41"/>
        <end position="53"/>
    </location>
</feature>
<keyword evidence="10" id="KW-1185">Reference proteome</keyword>
<dbReference type="PANTHER" id="PTHR33751:SF9">
    <property type="entry name" value="CYTOCHROME C4"/>
    <property type="match status" value="1"/>
</dbReference>
<evidence type="ECO:0000313" key="10">
    <source>
        <dbReference type="Proteomes" id="UP000002714"/>
    </source>
</evidence>
<dbReference type="OrthoDB" id="5339742at2"/>
<dbReference type="RefSeq" id="WP_011372933.1">
    <property type="nucleotide sequence ID" value="NC_007575.1"/>
</dbReference>
<dbReference type="GO" id="GO:0046872">
    <property type="term" value="F:metal ion binding"/>
    <property type="evidence" value="ECO:0007669"/>
    <property type="project" value="UniProtKB-KW"/>
</dbReference>
<dbReference type="GO" id="GO:0020037">
    <property type="term" value="F:heme binding"/>
    <property type="evidence" value="ECO:0007669"/>
    <property type="project" value="InterPro"/>
</dbReference>
<dbReference type="InterPro" id="IPR036909">
    <property type="entry name" value="Cyt_c-like_dom_sf"/>
</dbReference>
<evidence type="ECO:0000256" key="1">
    <source>
        <dbReference type="ARBA" id="ARBA00022448"/>
    </source>
</evidence>
<proteinExistence type="predicted"/>
<dbReference type="HOGENOM" id="CLU_129904_0_0_7"/>
<name>Q30R00_SULDN</name>
<sequence length="166" mass="17960">MKNIIVATLTLFILGLMAYTASKGRAYHGGEHAKVIENIGSNTNTQAGAQKTAQPEEKSDRDKESEQLKALKDKAGNIGEIKVSAEYKSKCSACHGANGSGEQDGRALMGPKLYGQSAEKLYKDLVDFKAGRKENIIMKGLLINTTEEELKSYADEIGAFSSQTKQ</sequence>
<dbReference type="EMBL" id="CP000153">
    <property type="protein sequence ID" value="ABB44581.1"/>
    <property type="molecule type" value="Genomic_DNA"/>
</dbReference>
<keyword evidence="5 6" id="KW-0408">Iron</keyword>
<reference evidence="9 10" key="1">
    <citation type="journal article" date="2008" name="Appl. Environ. Microbiol.">
        <title>Genome of the epsilonproteobacterial chemolithoautotroph Sulfurimonas denitrificans.</title>
        <authorList>
            <person name="Sievert S.M."/>
            <person name="Scott K.M."/>
            <person name="Klotz M.G."/>
            <person name="Chain P.S.G."/>
            <person name="Hauser L.J."/>
            <person name="Hemp J."/>
            <person name="Huegler M."/>
            <person name="Land M."/>
            <person name="Lapidus A."/>
            <person name="Larimer F.W."/>
            <person name="Lucas S."/>
            <person name="Malfatti S.A."/>
            <person name="Meyer F."/>
            <person name="Paulsen I.T."/>
            <person name="Ren Q."/>
            <person name="Simon J."/>
            <person name="Bailey K."/>
            <person name="Diaz E."/>
            <person name="Fitzpatrick K.A."/>
            <person name="Glover B."/>
            <person name="Gwatney N."/>
            <person name="Korajkic A."/>
            <person name="Long A."/>
            <person name="Mobberley J.M."/>
            <person name="Pantry S.N."/>
            <person name="Pazder G."/>
            <person name="Peterson S."/>
            <person name="Quintanilla J.D."/>
            <person name="Sprinkle R."/>
            <person name="Stephens J."/>
            <person name="Thomas P."/>
            <person name="Vaughn R."/>
            <person name="Weber M.J."/>
            <person name="Wooten L.L."/>
        </authorList>
    </citation>
    <scope>NUCLEOTIDE SEQUENCE [LARGE SCALE GENOMIC DNA]</scope>
    <source>
        <strain evidence="10">ATCC 33889 / DSM 1251</strain>
    </source>
</reference>
<dbReference type="eggNOG" id="COG2863">
    <property type="taxonomic scope" value="Bacteria"/>
</dbReference>
<keyword evidence="4" id="KW-0249">Electron transport</keyword>